<evidence type="ECO:0000259" key="5">
    <source>
        <dbReference type="PROSITE" id="PS50011"/>
    </source>
</evidence>
<dbReference type="FunFam" id="3.30.200.20:FF:000515">
    <property type="entry name" value="Inactive serine/threonine-protein kinase"/>
    <property type="match status" value="2"/>
</dbReference>
<reference evidence="6" key="1">
    <citation type="submission" date="2018-11" db="EMBL/GenBank/DDBJ databases">
        <authorList>
            <consortium name="Genoscope - CEA"/>
            <person name="William W."/>
        </authorList>
    </citation>
    <scope>NUCLEOTIDE SEQUENCE</scope>
</reference>
<dbReference type="GO" id="GO:0004674">
    <property type="term" value="F:protein serine/threonine kinase activity"/>
    <property type="evidence" value="ECO:0007669"/>
    <property type="project" value="TreeGrafter"/>
</dbReference>
<dbReference type="GO" id="GO:0009266">
    <property type="term" value="P:response to temperature stimulus"/>
    <property type="evidence" value="ECO:0007669"/>
    <property type="project" value="UniProtKB-ARBA"/>
</dbReference>
<feature type="domain" description="Protein kinase" evidence="5">
    <location>
        <begin position="338"/>
        <end position="649"/>
    </location>
</feature>
<dbReference type="InterPro" id="IPR000719">
    <property type="entry name" value="Prot_kinase_dom"/>
</dbReference>
<dbReference type="Gene3D" id="3.30.200.20">
    <property type="entry name" value="Phosphorylase Kinase, domain 1"/>
    <property type="match status" value="2"/>
</dbReference>
<evidence type="ECO:0000256" key="1">
    <source>
        <dbReference type="ARBA" id="ARBA00022741"/>
    </source>
</evidence>
<dbReference type="SMART" id="SM00220">
    <property type="entry name" value="S_TKc"/>
    <property type="match status" value="1"/>
</dbReference>
<sequence>MDCLMNKSKKKKNSEANQRLRSFQENDKVLLQDHIELCNGKSNPIKTFSANQIIQATNNFSQNNQIPGEFIYRGMLENRHVLIKRSILSLHPPDTLARICSDIAVSSMVSGHKNFLKLLGCCLEFEDPVLVSKLTGFCVCVSIPEGQTFVKIDAVRADGVLDYLEYKYMTSDVVTENTDVFSSGVLLQNLLIGKHGVMNLMRVSDRVCKFVEEGRIVEILDPQMLENMDDDETGELERRQMEAVLSNAREMDDPGVTFTSALREPWPSRAAVERRRECKMPAKLVIQECMKQVRSYTMESLFLQNGHLLGLHINQSQFSRKEKKQKKINFQKHGSLLLEELIASSGGKYNPIRTFSSRQILQATDNFNMSNAICVDRFLWYKGTIENRTVLIKNYNEETFNFGADNIYRHIAVSSMMSSHKNVLKILGCCLEFSSPVLVCEYPEKGALTGKYAGEGIKPLAWNMRLKIAREIADAVTYLHTQFPRIIIHRDLKLNNIFLDENWTAKLTSFSLSIPIPEGESGVNDIVCGTTGHVEPEYMATGFVTENVDVYNLGSMMLSLLTGKSWCNHNSYEDDSYKLLPDYVEECLRQGMFTKLIDPSMGDNVPDHSKVQMKAFVELALRYVGLRPKEDKPRMIDVAKELKHIEKQT</sequence>
<dbReference type="SUPFAM" id="SSF56112">
    <property type="entry name" value="Protein kinase-like (PK-like)"/>
    <property type="match status" value="2"/>
</dbReference>
<comment type="catalytic activity">
    <reaction evidence="3">
        <text>L-seryl-[protein] + ATP = O-phospho-L-seryl-[protein] + ADP + H(+)</text>
        <dbReference type="Rhea" id="RHEA:17989"/>
        <dbReference type="Rhea" id="RHEA-COMP:9863"/>
        <dbReference type="Rhea" id="RHEA-COMP:11604"/>
        <dbReference type="ChEBI" id="CHEBI:15378"/>
        <dbReference type="ChEBI" id="CHEBI:29999"/>
        <dbReference type="ChEBI" id="CHEBI:30616"/>
        <dbReference type="ChEBI" id="CHEBI:83421"/>
        <dbReference type="ChEBI" id="CHEBI:456216"/>
    </reaction>
</comment>
<dbReference type="Pfam" id="PF00069">
    <property type="entry name" value="Pkinase"/>
    <property type="match status" value="1"/>
</dbReference>
<dbReference type="InterPro" id="IPR045274">
    <property type="entry name" value="WAK-like"/>
</dbReference>
<dbReference type="InterPro" id="IPR008271">
    <property type="entry name" value="Ser/Thr_kinase_AS"/>
</dbReference>
<dbReference type="InterPro" id="IPR011009">
    <property type="entry name" value="Kinase-like_dom_sf"/>
</dbReference>
<gene>
    <name evidence="6" type="ORF">BOLC8T50935H</name>
</gene>
<dbReference type="PANTHER" id="PTHR27005:SF369">
    <property type="entry name" value="PROTEIN KINASE SUPERFAMILY PROTEIN-RELATED"/>
    <property type="match status" value="1"/>
</dbReference>
<dbReference type="SMR" id="A0A3P6GCN1"/>
<evidence type="ECO:0000256" key="2">
    <source>
        <dbReference type="ARBA" id="ARBA00022840"/>
    </source>
</evidence>
<dbReference type="GO" id="GO:0005524">
    <property type="term" value="F:ATP binding"/>
    <property type="evidence" value="ECO:0007669"/>
    <property type="project" value="UniProtKB-KW"/>
</dbReference>
<keyword evidence="2" id="KW-0067">ATP-binding</keyword>
<evidence type="ECO:0000256" key="4">
    <source>
        <dbReference type="ARBA" id="ARBA00047951"/>
    </source>
</evidence>
<comment type="catalytic activity">
    <reaction evidence="4">
        <text>L-threonyl-[protein] + ATP = O-phospho-L-threonyl-[protein] + ADP + H(+)</text>
        <dbReference type="Rhea" id="RHEA:46608"/>
        <dbReference type="Rhea" id="RHEA-COMP:11060"/>
        <dbReference type="Rhea" id="RHEA-COMP:11605"/>
        <dbReference type="ChEBI" id="CHEBI:15378"/>
        <dbReference type="ChEBI" id="CHEBI:30013"/>
        <dbReference type="ChEBI" id="CHEBI:30616"/>
        <dbReference type="ChEBI" id="CHEBI:61977"/>
        <dbReference type="ChEBI" id="CHEBI:456216"/>
    </reaction>
</comment>
<dbReference type="GO" id="GO:0007166">
    <property type="term" value="P:cell surface receptor signaling pathway"/>
    <property type="evidence" value="ECO:0007669"/>
    <property type="project" value="InterPro"/>
</dbReference>
<evidence type="ECO:0000256" key="3">
    <source>
        <dbReference type="ARBA" id="ARBA00047558"/>
    </source>
</evidence>
<dbReference type="PROSITE" id="PS00108">
    <property type="entry name" value="PROTEIN_KINASE_ST"/>
    <property type="match status" value="1"/>
</dbReference>
<organism evidence="6">
    <name type="scientific">Brassica oleracea</name>
    <name type="common">Wild cabbage</name>
    <dbReference type="NCBI Taxonomy" id="3712"/>
    <lineage>
        <taxon>Eukaryota</taxon>
        <taxon>Viridiplantae</taxon>
        <taxon>Streptophyta</taxon>
        <taxon>Embryophyta</taxon>
        <taxon>Tracheophyta</taxon>
        <taxon>Spermatophyta</taxon>
        <taxon>Magnoliopsida</taxon>
        <taxon>eudicotyledons</taxon>
        <taxon>Gunneridae</taxon>
        <taxon>Pentapetalae</taxon>
        <taxon>rosids</taxon>
        <taxon>malvids</taxon>
        <taxon>Brassicales</taxon>
        <taxon>Brassicaceae</taxon>
        <taxon>Brassiceae</taxon>
        <taxon>Brassica</taxon>
    </lineage>
</organism>
<name>A0A3P6GCN1_BRAOL</name>
<protein>
    <recommendedName>
        <fullName evidence="5">Protein kinase domain-containing protein</fullName>
    </recommendedName>
</protein>
<evidence type="ECO:0000313" key="6">
    <source>
        <dbReference type="EMBL" id="VDD57706.1"/>
    </source>
</evidence>
<proteinExistence type="predicted"/>
<dbReference type="PANTHER" id="PTHR27005">
    <property type="entry name" value="WALL-ASSOCIATED RECEPTOR KINASE-LIKE 21"/>
    <property type="match status" value="1"/>
</dbReference>
<dbReference type="Gene3D" id="1.10.510.10">
    <property type="entry name" value="Transferase(Phosphotransferase) domain 1"/>
    <property type="match status" value="1"/>
</dbReference>
<dbReference type="AlphaFoldDB" id="A0A3P6GCN1"/>
<dbReference type="GO" id="GO:0005886">
    <property type="term" value="C:plasma membrane"/>
    <property type="evidence" value="ECO:0007669"/>
    <property type="project" value="TreeGrafter"/>
</dbReference>
<keyword evidence="1" id="KW-0547">Nucleotide-binding</keyword>
<dbReference type="EMBL" id="LR031879">
    <property type="protein sequence ID" value="VDD57706.1"/>
    <property type="molecule type" value="Genomic_DNA"/>
</dbReference>
<accession>A0A3P6GCN1</accession>
<dbReference type="PROSITE" id="PS50011">
    <property type="entry name" value="PROTEIN_KINASE_DOM"/>
    <property type="match status" value="1"/>
</dbReference>